<keyword evidence="4" id="KW-1185">Reference proteome</keyword>
<feature type="compositionally biased region" description="Polar residues" evidence="1">
    <location>
        <begin position="491"/>
        <end position="504"/>
    </location>
</feature>
<dbReference type="EnsemblBacteria" id="ABF40649">
    <property type="protein sequence ID" value="ABF40649"/>
    <property type="gene ID" value="Acid345_1647"/>
</dbReference>
<accession>Q1IR51</accession>
<feature type="region of interest" description="Disordered" evidence="1">
    <location>
        <begin position="744"/>
        <end position="778"/>
    </location>
</feature>
<evidence type="ECO:0000259" key="2">
    <source>
        <dbReference type="Pfam" id="PF02120"/>
    </source>
</evidence>
<feature type="compositionally biased region" description="Basic and acidic residues" evidence="1">
    <location>
        <begin position="744"/>
        <end position="759"/>
    </location>
</feature>
<evidence type="ECO:0000256" key="1">
    <source>
        <dbReference type="SAM" id="MobiDB-lite"/>
    </source>
</evidence>
<dbReference type="Gene3D" id="3.30.750.140">
    <property type="match status" value="1"/>
</dbReference>
<feature type="compositionally biased region" description="Basic and acidic residues" evidence="1">
    <location>
        <begin position="238"/>
        <end position="247"/>
    </location>
</feature>
<dbReference type="Proteomes" id="UP000002432">
    <property type="component" value="Chromosome"/>
</dbReference>
<dbReference type="HOGENOM" id="CLU_356730_0_0_0"/>
<gene>
    <name evidence="3" type="ordered locus">Acid345_1647</name>
</gene>
<dbReference type="KEGG" id="aba:Acid345_1647"/>
<evidence type="ECO:0000313" key="4">
    <source>
        <dbReference type="Proteomes" id="UP000002432"/>
    </source>
</evidence>
<dbReference type="EMBL" id="CP000360">
    <property type="protein sequence ID" value="ABF40649.1"/>
    <property type="molecule type" value="Genomic_DNA"/>
</dbReference>
<proteinExistence type="predicted"/>
<dbReference type="AlphaFoldDB" id="Q1IR51"/>
<organism evidence="3 4">
    <name type="scientific">Koribacter versatilis (strain Ellin345)</name>
    <dbReference type="NCBI Taxonomy" id="204669"/>
    <lineage>
        <taxon>Bacteria</taxon>
        <taxon>Pseudomonadati</taxon>
        <taxon>Acidobacteriota</taxon>
        <taxon>Terriglobia</taxon>
        <taxon>Terriglobales</taxon>
        <taxon>Candidatus Korobacteraceae</taxon>
        <taxon>Candidatus Korobacter</taxon>
    </lineage>
</organism>
<feature type="compositionally biased region" description="Basic and acidic residues" evidence="1">
    <location>
        <begin position="561"/>
        <end position="578"/>
    </location>
</feature>
<feature type="compositionally biased region" description="Polar residues" evidence="1">
    <location>
        <begin position="548"/>
        <end position="558"/>
    </location>
</feature>
<dbReference type="InterPro" id="IPR021136">
    <property type="entry name" value="Flagellar_hook_control-like_C"/>
</dbReference>
<name>Q1IR51_KORVE</name>
<feature type="region of interest" description="Disordered" evidence="1">
    <location>
        <begin position="462"/>
        <end position="641"/>
    </location>
</feature>
<feature type="domain" description="Flagellar hook-length control protein-like C-terminal" evidence="2">
    <location>
        <begin position="663"/>
        <end position="737"/>
    </location>
</feature>
<feature type="region of interest" description="Disordered" evidence="1">
    <location>
        <begin position="220"/>
        <end position="255"/>
    </location>
</feature>
<protein>
    <recommendedName>
        <fullName evidence="2">Flagellar hook-length control protein-like C-terminal domain-containing protein</fullName>
    </recommendedName>
</protein>
<dbReference type="STRING" id="204669.Acid345_1647"/>
<feature type="region of interest" description="Disordered" evidence="1">
    <location>
        <begin position="163"/>
        <end position="195"/>
    </location>
</feature>
<feature type="compositionally biased region" description="Polar residues" evidence="1">
    <location>
        <begin position="225"/>
        <end position="234"/>
    </location>
</feature>
<reference evidence="3 4" key="1">
    <citation type="journal article" date="2009" name="Appl. Environ. Microbiol.">
        <title>Three genomes from the phylum Acidobacteria provide insight into the lifestyles of these microorganisms in soils.</title>
        <authorList>
            <person name="Ward N.L."/>
            <person name="Challacombe J.F."/>
            <person name="Janssen P.H."/>
            <person name="Henrissat B."/>
            <person name="Coutinho P.M."/>
            <person name="Wu M."/>
            <person name="Xie G."/>
            <person name="Haft D.H."/>
            <person name="Sait M."/>
            <person name="Badger J."/>
            <person name="Barabote R.D."/>
            <person name="Bradley B."/>
            <person name="Brettin T.S."/>
            <person name="Brinkac L.M."/>
            <person name="Bruce D."/>
            <person name="Creasy T."/>
            <person name="Daugherty S.C."/>
            <person name="Davidsen T.M."/>
            <person name="DeBoy R.T."/>
            <person name="Detter J.C."/>
            <person name="Dodson R.J."/>
            <person name="Durkin A.S."/>
            <person name="Ganapathy A."/>
            <person name="Gwinn-Giglio M."/>
            <person name="Han C.S."/>
            <person name="Khouri H."/>
            <person name="Kiss H."/>
            <person name="Kothari S.P."/>
            <person name="Madupu R."/>
            <person name="Nelson K.E."/>
            <person name="Nelson W.C."/>
            <person name="Paulsen I."/>
            <person name="Penn K."/>
            <person name="Ren Q."/>
            <person name="Rosovitz M.J."/>
            <person name="Selengut J.D."/>
            <person name="Shrivastava S."/>
            <person name="Sullivan S.A."/>
            <person name="Tapia R."/>
            <person name="Thompson L.S."/>
            <person name="Watkins K.L."/>
            <person name="Yang Q."/>
            <person name="Yu C."/>
            <person name="Zafar N."/>
            <person name="Zhou L."/>
            <person name="Kuske C.R."/>
        </authorList>
    </citation>
    <scope>NUCLEOTIDE SEQUENCE [LARGE SCALE GENOMIC DNA]</scope>
    <source>
        <strain evidence="3 4">Ellin345</strain>
    </source>
</reference>
<dbReference type="InterPro" id="IPR038610">
    <property type="entry name" value="FliK-like_C_sf"/>
</dbReference>
<dbReference type="CDD" id="cd17470">
    <property type="entry name" value="T3SS_Flik_C"/>
    <property type="match status" value="1"/>
</dbReference>
<feature type="compositionally biased region" description="Basic and acidic residues" evidence="1">
    <location>
        <begin position="524"/>
        <end position="533"/>
    </location>
</feature>
<sequence>MFPLFISANLLSSSASTTPKKMTPGEGFAKLLAWCGAESERAPFELNSGGVQRDSKASTVRSWKPATRGHRIGAPLALDPQVHYSANQAPLVSAMRWDLVAVSAVGANVGRVYKVAAEDPDLDRQPSVLTEQGDETKALAPGAWFFAPTPLPTIAWASSAPVSNASAGNEAGVERSGDLFRQPDVPPREGGVTKASALSTTLPVAGPVGRASVFDATTDDKANGTERSQNSIQQPDVLPEKKGKLSDEGPSFVEPKGLSIVPQSATNASMPTILGAVVADAASPRLSPSGVRQSHLNQRIVARQQVSAAAPALRAGLESEDTGLRLRPAGMPIAPRVTAQNGMGGLSASIRSIASEPLNHFDAEAAPDSFPITGGGMGLRETVPNGILPLIEDGVDIYHLASPLRTTPPFSKMVIQPEITSVLKSSSAASSVERTDVLPWQQAEVSTPRPLGSVRAQLADFLSPPTKPLDARIPVPDRVGTEASRHPSRTAPLTSNQARTQSTDIFGRTQGGQEVTPASQAEARFTEDSHDDSPAPVAPTLDRGEIQLATTRQDTSPDAPSHSDLRVESTAGPHDDSKGTSTSDSRTVPIVVSPKPNGPRIEPDEKLPTSNFHDTVPRTPVTTVASPRPGSPEALTEGDGTELKSVLPRAADLESDSRWKPQAEPVPQESNIHLQLRTAELGRVQIETAMHEGHVTTAVTVENNSAKHAIASELTQLQSSLAAHDMHLESASVSTTTRLAADWTSRDGRGESGSEHERQQQALPTKPHLAPDPAEDEQIGIVNIIA</sequence>
<evidence type="ECO:0000313" key="3">
    <source>
        <dbReference type="EMBL" id="ABF40649.1"/>
    </source>
</evidence>
<dbReference type="Pfam" id="PF02120">
    <property type="entry name" value="Flg_hook"/>
    <property type="match status" value="1"/>
</dbReference>